<keyword evidence="4 7" id="KW-0853">WD repeat</keyword>
<dbReference type="PROSITE" id="PS50082">
    <property type="entry name" value="WD_REPEATS_2"/>
    <property type="match status" value="2"/>
</dbReference>
<feature type="compositionally biased region" description="Polar residues" evidence="8">
    <location>
        <begin position="1046"/>
        <end position="1062"/>
    </location>
</feature>
<keyword evidence="6" id="KW-0479">Metal-binding</keyword>
<sequence length="1599" mass="181530">MTDNLQDPYDSITFGNSLLLRVDGAVGAMSLSPNGRDAVLAGRRGLFIIDLDDPFTTPRWLHHITSWEVADVQWSPHHAAKPSWCISTSNQKALLWDLSRPSDNAISNVLHEHTRAITDINFNPWDPEILATCSIDSFILSWDMRTPRKPVARWAEWRAGATQVKWNHKNQYEIASSHDNSFYIWDSRKGALPVLKVNKAHEGKINGLDFSNGLSNIITCSNDKKVKCWNLESNAGDFSNDFNYFANENNKTNNVRPTVVINADYPIARARNLPFGRTKTCGIMPLIGGQDAIHIVDYDSAHQTALETGKTQEINADDIYTFKGHNGAMKDFLWRTRHESYEFFDSKHKWKDYQLVTWSSKDFDLKLWPHDEDLYKKVNYNPSYQKILGAFTNEELDSEESPKVQSPSKSYFDEKKKPFYKYESYCMEPPTTISDLRRDNQGDILSSLALYQIAQNHKQGGDSSQLNHLDWISGVRIGRAGRASGKDQNVNTTIDEDGPSNLGEEVTIVGHKFPKVRFEKISVSTGELVISLKGPAPYVENSRTDKLSTINPEKADVPTNNETSNLGKEVATRDLAKSSVSESVILEDNTIVNNSTKGITNNNDNDNSNDPNNNTSVTASTTNNTTKNINNNALDNSTINNTNANTTSASNNLPGAVEENDLENISNNIGNSTTIQTNDEANPEQKLIFIRIEISFPKAYPFLEETENIEGIPPKKLAKLQKNNLIKFKIEETHELTSDLKNEMLKSLCEISHFYTNKYQRFCLEPCLRYLMGDKVELLDSLMLASNQDNENIVDPDGLIQEIGTEGWADDLINQQPDVEFNSMKDDSSSEEYKYDFSDLIPVADDDDDDELLRSSDSIRKNEEANENASMNDGRNKFDDVSKKDSNIPNKKFFDSTPVPKGCGAMWSHTGQLVCFFIPKNNEEEENKALQKFNIFKFTDGGFSLNTHSPHHQHSDHQSKNLFDGSIASHSDSENESDDYGSHSDRSLGSINKDNASITSSSSEDSFSNDWDDILQDDIPSRAGIPGLLKTSVGLGNRYISHDNNRGSLNKFTSHGTSNYKSSVPGETENQSQRRKRNRSNKKNKNIVGIFDFKHLIPDKYELACEYRVLGDSPEKLAKYNGEVAMKYGLREISDVWRILEMILVKDVEIDSIRPAYDAFHETGGIGFRNLQNNRDFNYLFQESDFGKNAFHNKHRFYWGTHPFGRTWLIKEIMKYFEIKGNIQMLAMLSCILFENANNVKYPDLYNIPIHTPYKALPPPPTTPAMRQFNDHSQLNLYSYPNHQKDSSVFESFVTDSRIDLKSTEFENLHRNSSFLLLKRENQLVNGNFYSKSISSSLDASFKDHISERTSSFKKSIPFNSSYLPTELSLSHGLSKDSYLVTSPKQRFSKNSSHQIQKREKNIPFSQKRTHQRNNKNLARSPPFVTIEMQNVESLDLYDDVYSLLLLDSQDEQKIKAYREQYADMLYIWGLPINRIKILKFNYPGLDNDTHSSDSLFDVHKCSYGLRKIKNNQKAKSLKLTNPIETIGTNAWNTNKKGLLKYCNLCNTVITKTLVVCINCEHALHSHCAVEWWANDNNDNDENVECPSGCGCNCLDHKI</sequence>
<dbReference type="InterPro" id="IPR049567">
    <property type="entry name" value="WDR59-like"/>
</dbReference>
<reference evidence="10 11" key="1">
    <citation type="submission" date="2015-11" db="EMBL/GenBank/DDBJ databases">
        <title>The genome of Debaryomyces fabryi.</title>
        <authorList>
            <person name="Tafer H."/>
            <person name="Lopandic K."/>
        </authorList>
    </citation>
    <scope>NUCLEOTIDE SEQUENCE [LARGE SCALE GENOMIC DNA]</scope>
    <source>
        <strain evidence="10 11">CBS 789</strain>
    </source>
</reference>
<evidence type="ECO:0000259" key="9">
    <source>
        <dbReference type="PROSITE" id="PS50089"/>
    </source>
</evidence>
<evidence type="ECO:0000256" key="3">
    <source>
        <dbReference type="ARBA" id="ARBA00022554"/>
    </source>
</evidence>
<comment type="subcellular location">
    <subcellularLocation>
        <location evidence="2">Vacuole</location>
    </subcellularLocation>
</comment>
<comment type="function">
    <text evidence="1">May be involved in a process influencing telomere capping.</text>
</comment>
<dbReference type="GO" id="GO:0008270">
    <property type="term" value="F:zinc ion binding"/>
    <property type="evidence" value="ECO:0007669"/>
    <property type="project" value="UniProtKB-KW"/>
</dbReference>
<dbReference type="PROSITE" id="PS50294">
    <property type="entry name" value="WD_REPEATS_REGION"/>
    <property type="match status" value="1"/>
</dbReference>
<dbReference type="Gene3D" id="2.130.10.10">
    <property type="entry name" value="YVTN repeat-like/Quinoprotein amine dehydrogenase"/>
    <property type="match status" value="1"/>
</dbReference>
<dbReference type="Pfam" id="PF17120">
    <property type="entry name" value="zf-RING_16"/>
    <property type="match status" value="1"/>
</dbReference>
<dbReference type="GO" id="GO:1904263">
    <property type="term" value="P:positive regulation of TORC1 signaling"/>
    <property type="evidence" value="ECO:0007669"/>
    <property type="project" value="TreeGrafter"/>
</dbReference>
<organism evidence="10 11">
    <name type="scientific">Debaryomyces fabryi</name>
    <dbReference type="NCBI Taxonomy" id="58627"/>
    <lineage>
        <taxon>Eukaryota</taxon>
        <taxon>Fungi</taxon>
        <taxon>Dikarya</taxon>
        <taxon>Ascomycota</taxon>
        <taxon>Saccharomycotina</taxon>
        <taxon>Pichiomycetes</taxon>
        <taxon>Debaryomycetaceae</taxon>
        <taxon>Debaryomyces</taxon>
    </lineage>
</organism>
<proteinExistence type="predicted"/>
<dbReference type="PANTHER" id="PTHR46170:SF1">
    <property type="entry name" value="GATOR COMPLEX PROTEIN WDR59"/>
    <property type="match status" value="1"/>
</dbReference>
<evidence type="ECO:0000256" key="7">
    <source>
        <dbReference type="PROSITE-ProRule" id="PRU00221"/>
    </source>
</evidence>
<evidence type="ECO:0000256" key="8">
    <source>
        <dbReference type="SAM" id="MobiDB-lite"/>
    </source>
</evidence>
<dbReference type="InterPro" id="IPR001841">
    <property type="entry name" value="Znf_RING"/>
</dbReference>
<feature type="compositionally biased region" description="Low complexity" evidence="8">
    <location>
        <begin position="997"/>
        <end position="1009"/>
    </location>
</feature>
<dbReference type="PROSITE" id="PS50089">
    <property type="entry name" value="ZF_RING_2"/>
    <property type="match status" value="1"/>
</dbReference>
<evidence type="ECO:0000256" key="2">
    <source>
        <dbReference type="ARBA" id="ARBA00004116"/>
    </source>
</evidence>
<feature type="compositionally biased region" description="Basic and acidic residues" evidence="8">
    <location>
        <begin position="874"/>
        <end position="886"/>
    </location>
</feature>
<feature type="compositionally biased region" description="Polar residues" evidence="8">
    <location>
        <begin position="987"/>
        <end position="996"/>
    </location>
</feature>
<dbReference type="InterPro" id="IPR001680">
    <property type="entry name" value="WD40_rpt"/>
</dbReference>
<keyword evidence="6" id="KW-0863">Zinc-finger</keyword>
<keyword evidence="11" id="KW-1185">Reference proteome</keyword>
<keyword evidence="5" id="KW-0677">Repeat</keyword>
<evidence type="ECO:0000313" key="10">
    <source>
        <dbReference type="EMBL" id="KSA03087.1"/>
    </source>
</evidence>
<keyword evidence="3" id="KW-0926">Vacuole</keyword>
<feature type="compositionally biased region" description="Basic and acidic residues" evidence="8">
    <location>
        <begin position="852"/>
        <end position="864"/>
    </location>
</feature>
<name>A0A0V1Q4H2_9ASCO</name>
<evidence type="ECO:0000256" key="5">
    <source>
        <dbReference type="ARBA" id="ARBA00022737"/>
    </source>
</evidence>
<dbReference type="Proteomes" id="UP000054251">
    <property type="component" value="Unassembled WGS sequence"/>
</dbReference>
<evidence type="ECO:0000256" key="1">
    <source>
        <dbReference type="ARBA" id="ARBA00002738"/>
    </source>
</evidence>
<accession>A0A0V1Q4H2</accession>
<gene>
    <name evidence="10" type="ORF">AC631_01100</name>
</gene>
<protein>
    <recommendedName>
        <fullName evidence="9">RING-type domain-containing protein</fullName>
    </recommendedName>
</protein>
<feature type="region of interest" description="Disordered" evidence="8">
    <location>
        <begin position="594"/>
        <end position="655"/>
    </location>
</feature>
<evidence type="ECO:0000256" key="4">
    <source>
        <dbReference type="ARBA" id="ARBA00022574"/>
    </source>
</evidence>
<feature type="region of interest" description="Disordered" evidence="8">
    <location>
        <begin position="946"/>
        <end position="1009"/>
    </location>
</feature>
<dbReference type="PANTHER" id="PTHR46170">
    <property type="entry name" value="GATOR COMPLEX PROTEIN WDR59"/>
    <property type="match status" value="1"/>
</dbReference>
<evidence type="ECO:0000256" key="6">
    <source>
        <dbReference type="PROSITE-ProRule" id="PRU00175"/>
    </source>
</evidence>
<dbReference type="InterPro" id="IPR049566">
    <property type="entry name" value="WDR59_RTC1-like_RING_Znf"/>
</dbReference>
<dbReference type="SMART" id="SM00320">
    <property type="entry name" value="WD40"/>
    <property type="match status" value="5"/>
</dbReference>
<dbReference type="OrthoDB" id="311712at2759"/>
<feature type="region of interest" description="Disordered" evidence="8">
    <location>
        <begin position="841"/>
        <end position="894"/>
    </location>
</feature>
<dbReference type="GO" id="GO:0035859">
    <property type="term" value="C:Seh1-associated complex"/>
    <property type="evidence" value="ECO:0007669"/>
    <property type="project" value="TreeGrafter"/>
</dbReference>
<dbReference type="GeneID" id="26838109"/>
<dbReference type="InterPro" id="IPR019775">
    <property type="entry name" value="WD40_repeat_CS"/>
</dbReference>
<dbReference type="InterPro" id="IPR036322">
    <property type="entry name" value="WD40_repeat_dom_sf"/>
</dbReference>
<dbReference type="GO" id="GO:0034198">
    <property type="term" value="P:cellular response to amino acid starvation"/>
    <property type="evidence" value="ECO:0007669"/>
    <property type="project" value="TreeGrafter"/>
</dbReference>
<dbReference type="SUPFAM" id="SSF50978">
    <property type="entry name" value="WD40 repeat-like"/>
    <property type="match status" value="1"/>
</dbReference>
<feature type="repeat" description="WD" evidence="7">
    <location>
        <begin position="198"/>
        <end position="233"/>
    </location>
</feature>
<dbReference type="RefSeq" id="XP_015469189.1">
    <property type="nucleotide sequence ID" value="XM_015609930.1"/>
</dbReference>
<dbReference type="GO" id="GO:0035591">
    <property type="term" value="F:signaling adaptor activity"/>
    <property type="evidence" value="ECO:0007669"/>
    <property type="project" value="TreeGrafter"/>
</dbReference>
<keyword evidence="6" id="KW-0862">Zinc</keyword>
<dbReference type="Pfam" id="PF00400">
    <property type="entry name" value="WD40"/>
    <property type="match status" value="2"/>
</dbReference>
<feature type="compositionally biased region" description="Low complexity" evidence="8">
    <location>
        <begin position="601"/>
        <end position="652"/>
    </location>
</feature>
<dbReference type="PROSITE" id="PS00678">
    <property type="entry name" value="WD_REPEATS_1"/>
    <property type="match status" value="1"/>
</dbReference>
<feature type="domain" description="RING-type" evidence="9">
    <location>
        <begin position="1543"/>
        <end position="1587"/>
    </location>
</feature>
<feature type="region of interest" description="Disordered" evidence="8">
    <location>
        <begin position="1044"/>
        <end position="1081"/>
    </location>
</feature>
<feature type="repeat" description="WD" evidence="7">
    <location>
        <begin position="110"/>
        <end position="152"/>
    </location>
</feature>
<comment type="caution">
    <text evidence="10">The sequence shown here is derived from an EMBL/GenBank/DDBJ whole genome shotgun (WGS) entry which is preliminary data.</text>
</comment>
<dbReference type="GO" id="GO:0005774">
    <property type="term" value="C:vacuolar membrane"/>
    <property type="evidence" value="ECO:0007669"/>
    <property type="project" value="TreeGrafter"/>
</dbReference>
<dbReference type="InterPro" id="IPR015943">
    <property type="entry name" value="WD40/YVTN_repeat-like_dom_sf"/>
</dbReference>
<evidence type="ECO:0000313" key="11">
    <source>
        <dbReference type="Proteomes" id="UP000054251"/>
    </source>
</evidence>
<dbReference type="EMBL" id="LMYN01000014">
    <property type="protein sequence ID" value="KSA03087.1"/>
    <property type="molecule type" value="Genomic_DNA"/>
</dbReference>